<dbReference type="PANTHER" id="PTHR16246">
    <property type="entry name" value="HOST CELL FACTOR C1 REGULATOR 1"/>
    <property type="match status" value="1"/>
</dbReference>
<keyword evidence="3" id="KW-1185">Reference proteome</keyword>
<dbReference type="OrthoDB" id="10022757at2759"/>
<feature type="region of interest" description="Disordered" evidence="1">
    <location>
        <begin position="61"/>
        <end position="93"/>
    </location>
</feature>
<evidence type="ECO:0000313" key="3">
    <source>
        <dbReference type="Proteomes" id="UP000770717"/>
    </source>
</evidence>
<accession>A0A8J6JZ43</accession>
<dbReference type="Proteomes" id="UP000770717">
    <property type="component" value="Unassembled WGS sequence"/>
</dbReference>
<dbReference type="InterPro" id="IPR029195">
    <property type="entry name" value="HCFC1R1"/>
</dbReference>
<evidence type="ECO:0000256" key="1">
    <source>
        <dbReference type="SAM" id="MobiDB-lite"/>
    </source>
</evidence>
<dbReference type="AlphaFoldDB" id="A0A8J6JZ43"/>
<reference evidence="2" key="1">
    <citation type="thesis" date="2020" institute="ProQuest LLC" country="789 East Eisenhower Parkway, Ann Arbor, MI, USA">
        <title>Comparative Genomics and Chromosome Evolution.</title>
        <authorList>
            <person name="Mudd A.B."/>
        </authorList>
    </citation>
    <scope>NUCLEOTIDE SEQUENCE</scope>
    <source>
        <strain evidence="2">HN-11 Male</strain>
        <tissue evidence="2">Kidney and liver</tissue>
    </source>
</reference>
<proteinExistence type="predicted"/>
<evidence type="ECO:0000313" key="2">
    <source>
        <dbReference type="EMBL" id="KAG9472880.1"/>
    </source>
</evidence>
<organism evidence="2 3">
    <name type="scientific">Eleutherodactylus coqui</name>
    <name type="common">Puerto Rican coqui</name>
    <dbReference type="NCBI Taxonomy" id="57060"/>
    <lineage>
        <taxon>Eukaryota</taxon>
        <taxon>Metazoa</taxon>
        <taxon>Chordata</taxon>
        <taxon>Craniata</taxon>
        <taxon>Vertebrata</taxon>
        <taxon>Euteleostomi</taxon>
        <taxon>Amphibia</taxon>
        <taxon>Batrachia</taxon>
        <taxon>Anura</taxon>
        <taxon>Neobatrachia</taxon>
        <taxon>Hyloidea</taxon>
        <taxon>Eleutherodactylidae</taxon>
        <taxon>Eleutherodactylinae</taxon>
        <taxon>Eleutherodactylus</taxon>
        <taxon>Eleutherodactylus</taxon>
    </lineage>
</organism>
<gene>
    <name evidence="2" type="ORF">GDO78_016070</name>
</gene>
<protein>
    <submittedName>
        <fullName evidence="2">Uncharacterized protein</fullName>
    </submittedName>
</protein>
<name>A0A8J6JZ43_ELECQ</name>
<feature type="region of interest" description="Disordered" evidence="1">
    <location>
        <begin position="1"/>
        <end position="37"/>
    </location>
</feature>
<dbReference type="PANTHER" id="PTHR16246:SF2">
    <property type="entry name" value="HOST CELL FACTOR C1 REGULATOR 1"/>
    <property type="match status" value="1"/>
</dbReference>
<dbReference type="EMBL" id="WNTK01000031">
    <property type="protein sequence ID" value="KAG9472880.1"/>
    <property type="molecule type" value="Genomic_DNA"/>
</dbReference>
<comment type="caution">
    <text evidence="2">The sequence shown here is derived from an EMBL/GenBank/DDBJ whole genome shotgun (WGS) entry which is preliminary data.</text>
</comment>
<sequence length="180" mass="20010">MRVPGVRRRPDSRCLPSVRSDSSCTKRRFQEDDEGPAMKLYMSEDAVSACLQRLSLENDHSYGGNGLPKMPLLQDRQDAGRSSPDSSSEDENVIVDPGDFCMSSCKVMSVCPLLEEKLRDPRPESVIPESLLHSLTSPCLELVLWSPPSGPIHQLLRSLAGRDEASCRKNGHEADERMEL</sequence>